<dbReference type="STRING" id="1184609.KILIM_095_00090"/>
<gene>
    <name evidence="2" type="ORF">KILIM_095_00090</name>
</gene>
<dbReference type="RefSeq" id="WP_006594563.1">
    <property type="nucleotide sequence ID" value="NZ_BAHD01000095.1"/>
</dbReference>
<evidence type="ECO:0000256" key="1">
    <source>
        <dbReference type="SAM" id="MobiDB-lite"/>
    </source>
</evidence>
<sequence>MADQTDEQSQTDETADAEIQQQESEERQQAAEEFAAEHDPANHDLSAGEEFRQRGDWTADKAGQPQVWDSEGNLVEGSESAGTLSPEDVADADADAGTHAGEDAGDAAGDGAAEAASTQGDAAPDGRRVSELEEVVDGGYSVGSAAPIEDGAMPLGHPVKAWNDTMTFLAPGAPGYVGADPHVWFTDAQAAQNAGFGPAN</sequence>
<evidence type="ECO:0000313" key="3">
    <source>
        <dbReference type="Proteomes" id="UP000008366"/>
    </source>
</evidence>
<keyword evidence="3" id="KW-1185">Reference proteome</keyword>
<feature type="compositionally biased region" description="Acidic residues" evidence="1">
    <location>
        <begin position="1"/>
        <end position="16"/>
    </location>
</feature>
<dbReference type="Proteomes" id="UP000008366">
    <property type="component" value="Unassembled WGS sequence"/>
</dbReference>
<comment type="caution">
    <text evidence="2">The sequence shown here is derived from an EMBL/GenBank/DDBJ whole genome shotgun (WGS) entry which is preliminary data.</text>
</comment>
<feature type="compositionally biased region" description="Basic and acidic residues" evidence="1">
    <location>
        <begin position="24"/>
        <end position="42"/>
    </location>
</feature>
<name>K6WW23_9MICO</name>
<proteinExistence type="predicted"/>
<feature type="region of interest" description="Disordered" evidence="1">
    <location>
        <begin position="1"/>
        <end position="135"/>
    </location>
</feature>
<feature type="compositionally biased region" description="Basic and acidic residues" evidence="1">
    <location>
        <begin position="49"/>
        <end position="59"/>
    </location>
</feature>
<reference evidence="2 3" key="1">
    <citation type="submission" date="2012-08" db="EMBL/GenBank/DDBJ databases">
        <title>Whole genome shotgun sequence of Kineosphaera limosa NBRC 100340.</title>
        <authorList>
            <person name="Yoshida I."/>
            <person name="Isaki S."/>
            <person name="Hosoyama A."/>
            <person name="Tsuchikane K."/>
            <person name="Katsumata H."/>
            <person name="Ando Y."/>
            <person name="Ohji S."/>
            <person name="Hamada M."/>
            <person name="Tamura T."/>
            <person name="Yamazoe A."/>
            <person name="Yamazaki S."/>
            <person name="Fujita N."/>
        </authorList>
    </citation>
    <scope>NUCLEOTIDE SEQUENCE [LARGE SCALE GENOMIC DNA]</scope>
    <source>
        <strain evidence="2 3">NBRC 100340</strain>
    </source>
</reference>
<dbReference type="eggNOG" id="ENOG50346Q4">
    <property type="taxonomic scope" value="Bacteria"/>
</dbReference>
<evidence type="ECO:0000313" key="2">
    <source>
        <dbReference type="EMBL" id="GAB98031.1"/>
    </source>
</evidence>
<accession>K6WW23</accession>
<organism evidence="2 3">
    <name type="scientific">Kineosphaera limosa NBRC 100340</name>
    <dbReference type="NCBI Taxonomy" id="1184609"/>
    <lineage>
        <taxon>Bacteria</taxon>
        <taxon>Bacillati</taxon>
        <taxon>Actinomycetota</taxon>
        <taxon>Actinomycetes</taxon>
        <taxon>Micrococcales</taxon>
        <taxon>Dermatophilaceae</taxon>
        <taxon>Kineosphaera</taxon>
    </lineage>
</organism>
<dbReference type="EMBL" id="BAHD01000095">
    <property type="protein sequence ID" value="GAB98031.1"/>
    <property type="molecule type" value="Genomic_DNA"/>
</dbReference>
<protein>
    <submittedName>
        <fullName evidence="2">Uncharacterized protein</fullName>
    </submittedName>
</protein>
<dbReference type="AlphaFoldDB" id="K6WW23"/>
<dbReference type="OrthoDB" id="4871889at2"/>
<feature type="compositionally biased region" description="Low complexity" evidence="1">
    <location>
        <begin position="106"/>
        <end position="116"/>
    </location>
</feature>